<gene>
    <name evidence="2" type="ORF">ERS852491_01258</name>
</gene>
<dbReference type="GO" id="GO:0044877">
    <property type="term" value="F:protein-containing complex binding"/>
    <property type="evidence" value="ECO:0007669"/>
    <property type="project" value="TreeGrafter"/>
</dbReference>
<dbReference type="AlphaFoldDB" id="A0A174CCZ8"/>
<protein>
    <submittedName>
        <fullName evidence="2">Ergot alkaloid biosynthesis protein, AFUA_2G17970 family</fullName>
    </submittedName>
</protein>
<evidence type="ECO:0000259" key="1">
    <source>
        <dbReference type="Pfam" id="PF01370"/>
    </source>
</evidence>
<sequence>MSKKILVLGGSYFAGRVFVMVASQRGYELTVVNRGRFSVKSYENVTEYASDRHDYQTLSKLPLEKEYDAVVDFCAYAPGDIENLWNYLPCSAHRYIYISTADVHEKTAGIRNEESPMMSEGGADQVQSYTYNKMLLEKELFVSARQHEAEYVVLRPTFIYGPFNYAPRESYYIKKIIEGTPLPVPKETSGKFQMVFVKDVANAIVSCIEEEKAANQAYILSAPEVLDYHSFIQLLRDISDLPFTVEEVPLKEITEKNMPLPFPLTEADNELFAGEKITKDLPFQYSSLQEKMKFTYQNLRSVYQK</sequence>
<dbReference type="InterPro" id="IPR051207">
    <property type="entry name" value="ComplexI_NDUFA9_subunit"/>
</dbReference>
<dbReference type="PANTHER" id="PTHR12126">
    <property type="entry name" value="NADH-UBIQUINONE OXIDOREDUCTASE 39 KDA SUBUNIT-RELATED"/>
    <property type="match status" value="1"/>
</dbReference>
<dbReference type="STRING" id="39482.ERS852491_01258"/>
<name>A0A174CCZ8_9FIRM</name>
<feature type="domain" description="NAD-dependent epimerase/dehydratase" evidence="1">
    <location>
        <begin position="5"/>
        <end position="216"/>
    </location>
</feature>
<dbReference type="RefSeq" id="WP_055151998.1">
    <property type="nucleotide sequence ID" value="NZ_CYZU01000009.1"/>
</dbReference>
<dbReference type="Proteomes" id="UP000095544">
    <property type="component" value="Unassembled WGS sequence"/>
</dbReference>
<accession>A0A174CCZ8</accession>
<evidence type="ECO:0000313" key="2">
    <source>
        <dbReference type="EMBL" id="CUO09578.1"/>
    </source>
</evidence>
<reference evidence="2 3" key="1">
    <citation type="submission" date="2015-09" db="EMBL/GenBank/DDBJ databases">
        <authorList>
            <consortium name="Pathogen Informatics"/>
        </authorList>
    </citation>
    <scope>NUCLEOTIDE SEQUENCE [LARGE SCALE GENOMIC DNA]</scope>
    <source>
        <strain evidence="2 3">2789STDY5834876</strain>
    </source>
</reference>
<dbReference type="Gene3D" id="3.40.50.720">
    <property type="entry name" value="NAD(P)-binding Rossmann-like Domain"/>
    <property type="match status" value="1"/>
</dbReference>
<dbReference type="Pfam" id="PF01370">
    <property type="entry name" value="Epimerase"/>
    <property type="match status" value="1"/>
</dbReference>
<dbReference type="PANTHER" id="PTHR12126:SF11">
    <property type="entry name" value="NADH DEHYDROGENASE [UBIQUINONE] 1 ALPHA SUBCOMPLEX SUBUNIT 9, MITOCHONDRIAL"/>
    <property type="match status" value="1"/>
</dbReference>
<dbReference type="OrthoDB" id="9809586at2"/>
<proteinExistence type="predicted"/>
<dbReference type="InterPro" id="IPR036291">
    <property type="entry name" value="NAD(P)-bd_dom_sf"/>
</dbReference>
<organism evidence="2 3">
    <name type="scientific">Faecalicatena contorta</name>
    <dbReference type="NCBI Taxonomy" id="39482"/>
    <lineage>
        <taxon>Bacteria</taxon>
        <taxon>Bacillati</taxon>
        <taxon>Bacillota</taxon>
        <taxon>Clostridia</taxon>
        <taxon>Lachnospirales</taxon>
        <taxon>Lachnospiraceae</taxon>
        <taxon>Faecalicatena</taxon>
    </lineage>
</organism>
<dbReference type="SUPFAM" id="SSF51735">
    <property type="entry name" value="NAD(P)-binding Rossmann-fold domains"/>
    <property type="match status" value="1"/>
</dbReference>
<dbReference type="InterPro" id="IPR001509">
    <property type="entry name" value="Epimerase_deHydtase"/>
</dbReference>
<evidence type="ECO:0000313" key="3">
    <source>
        <dbReference type="Proteomes" id="UP000095544"/>
    </source>
</evidence>
<dbReference type="EMBL" id="CYZU01000009">
    <property type="protein sequence ID" value="CUO09578.1"/>
    <property type="molecule type" value="Genomic_DNA"/>
</dbReference>